<dbReference type="GO" id="GO:0005886">
    <property type="term" value="C:plasma membrane"/>
    <property type="evidence" value="ECO:0007669"/>
    <property type="project" value="UniProtKB-SubCell"/>
</dbReference>
<dbReference type="Gene3D" id="3.10.20.90">
    <property type="entry name" value="Phosphatidylinositol 3-kinase Catalytic Subunit, Chain A, domain 1"/>
    <property type="match status" value="1"/>
</dbReference>
<evidence type="ECO:0000256" key="2">
    <source>
        <dbReference type="ARBA" id="ARBA00006162"/>
    </source>
</evidence>
<feature type="transmembrane region" description="Helical" evidence="7">
    <location>
        <begin position="396"/>
        <end position="422"/>
    </location>
</feature>
<comment type="subcellular location">
    <subcellularLocation>
        <location evidence="1">Cell membrane</location>
        <topology evidence="1">Multi-pass membrane protein</topology>
    </subcellularLocation>
</comment>
<feature type="transmembrane region" description="Helical" evidence="7">
    <location>
        <begin position="363"/>
        <end position="384"/>
    </location>
</feature>
<keyword evidence="4 7" id="KW-0812">Transmembrane</keyword>
<feature type="transmembrane region" description="Helical" evidence="7">
    <location>
        <begin position="338"/>
        <end position="357"/>
    </location>
</feature>
<gene>
    <name evidence="9" type="ORF">IW245_006774</name>
</gene>
<name>A0A8J7KJM6_9ACTN</name>
<evidence type="ECO:0000313" key="10">
    <source>
        <dbReference type="Proteomes" id="UP000622552"/>
    </source>
</evidence>
<feature type="transmembrane region" description="Helical" evidence="7">
    <location>
        <begin position="171"/>
        <end position="191"/>
    </location>
</feature>
<evidence type="ECO:0000259" key="8">
    <source>
        <dbReference type="Pfam" id="PF19053"/>
    </source>
</evidence>
<dbReference type="Proteomes" id="UP000622552">
    <property type="component" value="Unassembled WGS sequence"/>
</dbReference>
<feature type="transmembrane region" description="Helical" evidence="7">
    <location>
        <begin position="137"/>
        <end position="159"/>
    </location>
</feature>
<evidence type="ECO:0000313" key="9">
    <source>
        <dbReference type="EMBL" id="MBG6140580.1"/>
    </source>
</evidence>
<evidence type="ECO:0000256" key="3">
    <source>
        <dbReference type="ARBA" id="ARBA00022475"/>
    </source>
</evidence>
<organism evidence="9 10">
    <name type="scientific">Longispora fulva</name>
    <dbReference type="NCBI Taxonomy" id="619741"/>
    <lineage>
        <taxon>Bacteria</taxon>
        <taxon>Bacillati</taxon>
        <taxon>Actinomycetota</taxon>
        <taxon>Actinomycetes</taxon>
        <taxon>Micromonosporales</taxon>
        <taxon>Micromonosporaceae</taxon>
        <taxon>Longispora</taxon>
    </lineage>
</organism>
<evidence type="ECO:0000256" key="1">
    <source>
        <dbReference type="ARBA" id="ARBA00004651"/>
    </source>
</evidence>
<dbReference type="AlphaFoldDB" id="A0A8J7KJM6"/>
<feature type="transmembrane region" description="Helical" evidence="7">
    <location>
        <begin position="109"/>
        <end position="130"/>
    </location>
</feature>
<evidence type="ECO:0000256" key="5">
    <source>
        <dbReference type="ARBA" id="ARBA00022989"/>
    </source>
</evidence>
<dbReference type="InterPro" id="IPR006707">
    <property type="entry name" value="T7SS_EccD"/>
</dbReference>
<dbReference type="EMBL" id="JADOUF010000001">
    <property type="protein sequence ID" value="MBG6140580.1"/>
    <property type="molecule type" value="Genomic_DNA"/>
</dbReference>
<proteinExistence type="inferred from homology"/>
<feature type="transmembrane region" description="Helical" evidence="7">
    <location>
        <begin position="309"/>
        <end position="326"/>
    </location>
</feature>
<dbReference type="PIRSF" id="PIRSF017804">
    <property type="entry name" value="Secretion_EccD1"/>
    <property type="match status" value="1"/>
</dbReference>
<feature type="domain" description="EccD-like transmembrane" evidence="8">
    <location>
        <begin position="83"/>
        <end position="425"/>
    </location>
</feature>
<evidence type="ECO:0000256" key="4">
    <source>
        <dbReference type="ARBA" id="ARBA00022692"/>
    </source>
</evidence>
<protein>
    <submittedName>
        <fullName evidence="9">Type VII secretion integral membrane protein EccD</fullName>
    </submittedName>
</protein>
<evidence type="ECO:0000256" key="6">
    <source>
        <dbReference type="ARBA" id="ARBA00023136"/>
    </source>
</evidence>
<dbReference type="Pfam" id="PF08817">
    <property type="entry name" value="YukD"/>
    <property type="match status" value="1"/>
</dbReference>
<keyword evidence="6 7" id="KW-0472">Membrane</keyword>
<comment type="similarity">
    <text evidence="2">Belongs to the EccD/Snm4 family.</text>
</comment>
<keyword evidence="3" id="KW-1003">Cell membrane</keyword>
<comment type="caution">
    <text evidence="9">The sequence shown here is derived from an EMBL/GenBank/DDBJ whole genome shotgun (WGS) entry which is preliminary data.</text>
</comment>
<dbReference type="Pfam" id="PF19053">
    <property type="entry name" value="EccD"/>
    <property type="match status" value="1"/>
</dbReference>
<feature type="transmembrane region" description="Helical" evidence="7">
    <location>
        <begin position="198"/>
        <end position="217"/>
    </location>
</feature>
<feature type="transmembrane region" description="Helical" evidence="7">
    <location>
        <begin position="285"/>
        <end position="303"/>
    </location>
</feature>
<dbReference type="InterPro" id="IPR044049">
    <property type="entry name" value="EccD_transm"/>
</dbReference>
<feature type="transmembrane region" description="Helical" evidence="7">
    <location>
        <begin position="223"/>
        <end position="243"/>
    </location>
</feature>
<feature type="transmembrane region" description="Helical" evidence="7">
    <location>
        <begin position="81"/>
        <end position="103"/>
    </location>
</feature>
<dbReference type="InterPro" id="IPR024962">
    <property type="entry name" value="YukD-like"/>
</dbReference>
<accession>A0A8J7KJM6</accession>
<dbReference type="NCBIfam" id="TIGR03920">
    <property type="entry name" value="T7SS_EccD"/>
    <property type="match status" value="1"/>
</dbReference>
<sequence length="430" mass="43514">MLRHAGEGAADEGELHGGWMLRRTTGAVLETERNLSAQGVRDGEVLHLAPRRADWPEPEYDDVVEVVASGARRFGRSWSGAATRACALAATATLLLAGLALLVVTGPSWTVPGVIALSMATVLLVAGIVTARAMADVAAGTLLGGVALVYAFAGGLFVAAPDDVKLTGLGVPHLLVASITLFAVALIGYFGVGGGTRVFVAGAMTGLSGAVAGLAGYTGQSAAGGAAVAATLAIGLLPAYPLLSIRMGRLPVPELPSRPEEMLVDKPVPPRSQVYASVVRADETLTGLLTGTAVVSAIAMAFLATSGGVTGVCLVATAVAALLLRARLFPTARHRVPLIVSGLVGVAMLTLAFAFAVDNALLMLFGPLTLAVIAGVVLTGGLVYSKRAPSPYIGRLADTFDVLAIMALVPLACGVLGVYTAVQGLFASFG</sequence>
<keyword evidence="5 7" id="KW-1133">Transmembrane helix</keyword>
<keyword evidence="10" id="KW-1185">Reference proteome</keyword>
<evidence type="ECO:0000256" key="7">
    <source>
        <dbReference type="SAM" id="Phobius"/>
    </source>
</evidence>
<reference evidence="9" key="1">
    <citation type="submission" date="2020-11" db="EMBL/GenBank/DDBJ databases">
        <title>Sequencing the genomes of 1000 actinobacteria strains.</title>
        <authorList>
            <person name="Klenk H.-P."/>
        </authorList>
    </citation>
    <scope>NUCLEOTIDE SEQUENCE</scope>
    <source>
        <strain evidence="9">DSM 45356</strain>
    </source>
</reference>